<protein>
    <submittedName>
        <fullName evidence="4">Toxin-antitoxin system, toxin component, GNAT family</fullName>
    </submittedName>
</protein>
<dbReference type="SUPFAM" id="SSF55729">
    <property type="entry name" value="Acyl-CoA N-acyltransferases (Nat)"/>
    <property type="match status" value="1"/>
</dbReference>
<dbReference type="HOGENOM" id="CLU_013985_4_4_5"/>
<evidence type="ECO:0000256" key="2">
    <source>
        <dbReference type="ARBA" id="ARBA00023315"/>
    </source>
</evidence>
<dbReference type="Pfam" id="PF00583">
    <property type="entry name" value="Acetyltransf_1"/>
    <property type="match status" value="1"/>
</dbReference>
<keyword evidence="5" id="KW-1185">Reference proteome</keyword>
<dbReference type="CDD" id="cd04301">
    <property type="entry name" value="NAT_SF"/>
    <property type="match status" value="1"/>
</dbReference>
<dbReference type="GO" id="GO:0016747">
    <property type="term" value="F:acyltransferase activity, transferring groups other than amino-acyl groups"/>
    <property type="evidence" value="ECO:0007669"/>
    <property type="project" value="InterPro"/>
</dbReference>
<dbReference type="EMBL" id="ADVL01000757">
    <property type="protein sequence ID" value="EFH09634.1"/>
    <property type="molecule type" value="Genomic_DNA"/>
</dbReference>
<reference evidence="4 5" key="1">
    <citation type="submission" date="2010-04" db="EMBL/GenBank/DDBJ databases">
        <authorList>
            <person name="Qin X."/>
            <person name="Bachman B."/>
            <person name="Battles P."/>
            <person name="Bell A."/>
            <person name="Bess C."/>
            <person name="Bickham C."/>
            <person name="Chaboub L."/>
            <person name="Chen D."/>
            <person name="Coyle M."/>
            <person name="Deiros D.R."/>
            <person name="Dinh H."/>
            <person name="Forbes L."/>
            <person name="Fowler G."/>
            <person name="Francisco L."/>
            <person name="Fu Q."/>
            <person name="Gubbala S."/>
            <person name="Hale W."/>
            <person name="Han Y."/>
            <person name="Hemphill L."/>
            <person name="Highlander S.K."/>
            <person name="Hirani K."/>
            <person name="Hogues M."/>
            <person name="Jackson L."/>
            <person name="Jakkamsetti A."/>
            <person name="Javaid M."/>
            <person name="Jiang H."/>
            <person name="Korchina V."/>
            <person name="Kovar C."/>
            <person name="Lara F."/>
            <person name="Lee S."/>
            <person name="Mata R."/>
            <person name="Mathew T."/>
            <person name="Moen C."/>
            <person name="Morales K."/>
            <person name="Munidasa M."/>
            <person name="Nazareth L."/>
            <person name="Ngo R."/>
            <person name="Nguyen L."/>
            <person name="Okwuonu G."/>
            <person name="Ongeri F."/>
            <person name="Patil S."/>
            <person name="Petrosino J."/>
            <person name="Pham C."/>
            <person name="Pham P."/>
            <person name="Pu L.-L."/>
            <person name="Puazo M."/>
            <person name="Raj R."/>
            <person name="Reid J."/>
            <person name="Rouhana J."/>
            <person name="Saada N."/>
            <person name="Shang Y."/>
            <person name="Simmons D."/>
            <person name="Thornton R."/>
            <person name="Warren J."/>
            <person name="Weissenberger G."/>
            <person name="Zhang J."/>
            <person name="Zhang L."/>
            <person name="Zhou C."/>
            <person name="Zhu D."/>
            <person name="Muzny D."/>
            <person name="Worley K."/>
            <person name="Gibbs R."/>
        </authorList>
    </citation>
    <scope>NUCLEOTIDE SEQUENCE [LARGE SCALE GENOMIC DNA]</scope>
    <source>
        <strain evidence="4 5">ATCC 49957</strain>
    </source>
</reference>
<dbReference type="OrthoDB" id="5459937at2"/>
<evidence type="ECO:0000259" key="3">
    <source>
        <dbReference type="PROSITE" id="PS51186"/>
    </source>
</evidence>
<dbReference type="PROSITE" id="PS51186">
    <property type="entry name" value="GNAT"/>
    <property type="match status" value="1"/>
</dbReference>
<gene>
    <name evidence="4" type="ORF">HMPREF0731_4144</name>
</gene>
<dbReference type="AlphaFoldDB" id="D5RST2"/>
<dbReference type="PANTHER" id="PTHR43072:SF23">
    <property type="entry name" value="UPF0039 PROTEIN C11D3.02C"/>
    <property type="match status" value="1"/>
</dbReference>
<dbReference type="InterPro" id="IPR016181">
    <property type="entry name" value="Acyl_CoA_acyltransferase"/>
</dbReference>
<keyword evidence="1" id="KW-0808">Transferase</keyword>
<dbReference type="RefSeq" id="WP_007003174.1">
    <property type="nucleotide sequence ID" value="NZ_GG770777.1"/>
</dbReference>
<dbReference type="Gene3D" id="3.40.630.30">
    <property type="match status" value="1"/>
</dbReference>
<organism evidence="4 5">
    <name type="scientific">Pseudoroseomonas cervicalis ATCC 49957</name>
    <dbReference type="NCBI Taxonomy" id="525371"/>
    <lineage>
        <taxon>Bacteria</taxon>
        <taxon>Pseudomonadati</taxon>
        <taxon>Pseudomonadota</taxon>
        <taxon>Alphaproteobacteria</taxon>
        <taxon>Acetobacterales</taxon>
        <taxon>Roseomonadaceae</taxon>
        <taxon>Roseomonas</taxon>
    </lineage>
</organism>
<comment type="caution">
    <text evidence="4">The sequence shown here is derived from an EMBL/GenBank/DDBJ whole genome shotgun (WGS) entry which is preliminary data.</text>
</comment>
<evidence type="ECO:0000256" key="1">
    <source>
        <dbReference type="ARBA" id="ARBA00022679"/>
    </source>
</evidence>
<dbReference type="Proteomes" id="UP000005324">
    <property type="component" value="Unassembled WGS sequence"/>
</dbReference>
<name>D5RST2_9PROT</name>
<evidence type="ECO:0000313" key="5">
    <source>
        <dbReference type="Proteomes" id="UP000005324"/>
    </source>
</evidence>
<feature type="domain" description="N-acetyltransferase" evidence="3">
    <location>
        <begin position="23"/>
        <end position="188"/>
    </location>
</feature>
<sequence>MTVLTAISPAVSPAALPEAISPVLVLPAGPLHLPGMLAIFNEVVASSTAVYTDQPETLEQRAAWCAQRQSRGFPVLVALGADERDVLGFASFAEFRGGWPGFRHTVEHSVHIRADCRGRGLGTRLVAALVEQAVLLGKHVMVASIDAENAPSIRMHQRMGFRQVAHMPQVGCKFGRWLDLVLMQKQLSEKQPER</sequence>
<proteinExistence type="predicted"/>
<dbReference type="InterPro" id="IPR000182">
    <property type="entry name" value="GNAT_dom"/>
</dbReference>
<evidence type="ECO:0000313" key="4">
    <source>
        <dbReference type="EMBL" id="EFH09634.1"/>
    </source>
</evidence>
<dbReference type="PANTHER" id="PTHR43072">
    <property type="entry name" value="N-ACETYLTRANSFERASE"/>
    <property type="match status" value="1"/>
</dbReference>
<keyword evidence="2" id="KW-0012">Acyltransferase</keyword>
<accession>D5RST2</accession>